<feature type="compositionally biased region" description="Acidic residues" evidence="1">
    <location>
        <begin position="311"/>
        <end position="326"/>
    </location>
</feature>
<evidence type="ECO:0000313" key="4">
    <source>
        <dbReference type="Proteomes" id="UP000245919"/>
    </source>
</evidence>
<dbReference type="AlphaFoldDB" id="A0A2Z3KQD1"/>
<dbReference type="Proteomes" id="UP000245919">
    <property type="component" value="Chromosome"/>
</dbReference>
<evidence type="ECO:0000256" key="2">
    <source>
        <dbReference type="SAM" id="Phobius"/>
    </source>
</evidence>
<reference evidence="3 4" key="1">
    <citation type="submission" date="2018-03" db="EMBL/GenBank/DDBJ databases">
        <title>Genome sequence of Lactococcus lactis strain 14B4 from almond drupe.</title>
        <authorList>
            <person name="Tran T.D."/>
            <person name="McGarvey J.A."/>
            <person name="Huynh S."/>
            <person name="Parker C.T."/>
        </authorList>
    </citation>
    <scope>NUCLEOTIDE SEQUENCE [LARGE SCALE GENOMIC DNA]</scope>
    <source>
        <strain evidence="3 4">14B4</strain>
    </source>
</reference>
<sequence>MIGSILLKIIKGIVIKSGQASLKAAQEAAKKAGREFGKNHPAFQKYARLQSLLKIGSYLAFIIDFGGVLLVGFAIVLMLALMSGNKTECETSTPDINLPDSNDNGKYNLEDISTFAKEGLTSTWGVSNTDAELLFLKTNVSVAAKYNLTPQNIKSVSQTISVKGVSPVFFWLYAINEGGGAGGFINHYGSGTGNAATDAERDAQYLVQTAGQEGKPATGGGEPADMPTAEAETLLKATAKGSIGKVYIQATSATTAEIETLAGKTGGWTDKFGRPLSDMMKNIKALNGNWQNGEEPKSDDSSTGDTGDNTSSDDDPCSTNDGDDEIGTIKAGGMKLKEAQQWMINNYLNVPLPSDYYQEAPGEPDVHDNCTVFSGFFVANYTNLTWLHGNGGEIVDHLVQSNKGLKKLTKPEPYAIFSVASNSTPTGSWSTGQEGHTGVVLGIDGKNAIIGEAAYGLPYTNINSEGSGVNVISVPLTYLTEKNGWSFVSTDGHLKNFGQ</sequence>
<evidence type="ECO:0000256" key="1">
    <source>
        <dbReference type="SAM" id="MobiDB-lite"/>
    </source>
</evidence>
<dbReference type="EMBL" id="CP028160">
    <property type="protein sequence ID" value="AWN66543.1"/>
    <property type="molecule type" value="Genomic_DNA"/>
</dbReference>
<feature type="compositionally biased region" description="Low complexity" evidence="1">
    <location>
        <begin position="301"/>
        <end position="310"/>
    </location>
</feature>
<keyword evidence="2" id="KW-0472">Membrane</keyword>
<proteinExistence type="predicted"/>
<accession>A0A2Z3KQD1</accession>
<dbReference type="GeneID" id="89634171"/>
<evidence type="ECO:0000313" key="3">
    <source>
        <dbReference type="EMBL" id="AWN66543.1"/>
    </source>
</evidence>
<keyword evidence="2" id="KW-1133">Transmembrane helix</keyword>
<feature type="region of interest" description="Disordered" evidence="1">
    <location>
        <begin position="288"/>
        <end position="326"/>
    </location>
</feature>
<protein>
    <recommendedName>
        <fullName evidence="5">Peptidase C51 domain-containing protein</fullName>
    </recommendedName>
</protein>
<organism evidence="3 4">
    <name type="scientific">Lactococcus lactis subsp. lactis</name>
    <name type="common">Streptococcus lactis</name>
    <dbReference type="NCBI Taxonomy" id="1360"/>
    <lineage>
        <taxon>Bacteria</taxon>
        <taxon>Bacillati</taxon>
        <taxon>Bacillota</taxon>
        <taxon>Bacilli</taxon>
        <taxon>Lactobacillales</taxon>
        <taxon>Streptococcaceae</taxon>
        <taxon>Lactococcus</taxon>
    </lineage>
</organism>
<gene>
    <name evidence="3" type="ORF">LL14B4_10300</name>
</gene>
<evidence type="ECO:0008006" key="5">
    <source>
        <dbReference type="Google" id="ProtNLM"/>
    </source>
</evidence>
<feature type="transmembrane region" description="Helical" evidence="2">
    <location>
        <begin position="58"/>
        <end position="82"/>
    </location>
</feature>
<name>A0A2Z3KQD1_LACLL</name>
<keyword evidence="2" id="KW-0812">Transmembrane</keyword>
<dbReference type="RefSeq" id="WP_109991232.1">
    <property type="nucleotide sequence ID" value="NZ_CP028160.1"/>
</dbReference>